<evidence type="ECO:0000259" key="4">
    <source>
        <dbReference type="PROSITE" id="PS50250"/>
    </source>
</evidence>
<feature type="domain" description="PCI" evidence="4">
    <location>
        <begin position="1"/>
        <end position="89"/>
    </location>
</feature>
<dbReference type="EMBL" id="AZIL01002186">
    <property type="protein sequence ID" value="EWM22513.1"/>
    <property type="molecule type" value="Genomic_DNA"/>
</dbReference>
<evidence type="ECO:0000313" key="6">
    <source>
        <dbReference type="Proteomes" id="UP000019335"/>
    </source>
</evidence>
<reference evidence="5 6" key="1">
    <citation type="journal article" date="2014" name="Mol. Plant">
        <title>Chromosome Scale Genome Assembly and Transcriptome Profiling of Nannochloropsis gaditana in Nitrogen Depletion.</title>
        <authorList>
            <person name="Corteggiani Carpinelli E."/>
            <person name="Telatin A."/>
            <person name="Vitulo N."/>
            <person name="Forcato C."/>
            <person name="D'Angelo M."/>
            <person name="Schiavon R."/>
            <person name="Vezzi A."/>
            <person name="Giacometti G.M."/>
            <person name="Morosinotto T."/>
            <person name="Valle G."/>
        </authorList>
    </citation>
    <scope>NUCLEOTIDE SEQUENCE [LARGE SCALE GENOMIC DNA]</scope>
    <source>
        <strain evidence="5 6">B-31</strain>
    </source>
</reference>
<keyword evidence="3" id="KW-0736">Signalosome</keyword>
<name>W7TG85_9STRA</name>
<gene>
    <name evidence="5" type="ORF">Naga_102065g1</name>
</gene>
<dbReference type="PROSITE" id="PS50250">
    <property type="entry name" value="PCI"/>
    <property type="match status" value="1"/>
</dbReference>
<evidence type="ECO:0000256" key="1">
    <source>
        <dbReference type="ARBA" id="ARBA00010417"/>
    </source>
</evidence>
<dbReference type="PANTHER" id="PTHR10855:SF2">
    <property type="entry name" value="COP9 SIGNALOSOME COMPLEX SUBUNIT 4"/>
    <property type="match status" value="1"/>
</dbReference>
<dbReference type="InterPro" id="IPR036388">
    <property type="entry name" value="WH-like_DNA-bd_sf"/>
</dbReference>
<comment type="caution">
    <text evidence="5">The sequence shown here is derived from an EMBL/GenBank/DDBJ whole genome shotgun (WGS) entry which is preliminary data.</text>
</comment>
<comment type="similarity">
    <text evidence="1">Belongs to the CSN4 family.</text>
</comment>
<dbReference type="SUPFAM" id="SSF46785">
    <property type="entry name" value="Winged helix' DNA-binding domain"/>
    <property type="match status" value="1"/>
</dbReference>
<dbReference type="GO" id="GO:0005829">
    <property type="term" value="C:cytosol"/>
    <property type="evidence" value="ECO:0007669"/>
    <property type="project" value="TreeGrafter"/>
</dbReference>
<dbReference type="Proteomes" id="UP000019335">
    <property type="component" value="Unassembled WGS sequence"/>
</dbReference>
<dbReference type="InterPro" id="IPR036390">
    <property type="entry name" value="WH_DNA-bd_sf"/>
</dbReference>
<evidence type="ECO:0000256" key="2">
    <source>
        <dbReference type="ARBA" id="ARBA00014881"/>
    </source>
</evidence>
<sequence>MGEFAEVLQEHQRVRTSDGFTILEKAIIEHNVVAASKVYDNIRISELGRLLKIAEDEAERVAARMIGEGRLKGCIDQTEGLLHFEEGGEGGKEGGKEGEAGVLLQNWDERIAGACQEVNAILEEAGKTMPGVLIGE</sequence>
<protein>
    <recommendedName>
        <fullName evidence="2">COP9 signalosome complex subunit 4</fullName>
    </recommendedName>
</protein>
<dbReference type="Gene3D" id="1.10.10.10">
    <property type="entry name" value="Winged helix-like DNA-binding domain superfamily/Winged helix DNA-binding domain"/>
    <property type="match status" value="1"/>
</dbReference>
<proteinExistence type="inferred from homology"/>
<dbReference type="OrthoDB" id="295656at2759"/>
<organism evidence="5 6">
    <name type="scientific">Nannochloropsis gaditana</name>
    <dbReference type="NCBI Taxonomy" id="72520"/>
    <lineage>
        <taxon>Eukaryota</taxon>
        <taxon>Sar</taxon>
        <taxon>Stramenopiles</taxon>
        <taxon>Ochrophyta</taxon>
        <taxon>Eustigmatophyceae</taxon>
        <taxon>Eustigmatales</taxon>
        <taxon>Monodopsidaceae</taxon>
        <taxon>Nannochloropsis</taxon>
    </lineage>
</organism>
<dbReference type="AlphaFoldDB" id="W7TG85"/>
<dbReference type="Pfam" id="PF01399">
    <property type="entry name" value="PCI"/>
    <property type="match status" value="1"/>
</dbReference>
<dbReference type="PANTHER" id="PTHR10855">
    <property type="entry name" value="26S PROTEASOME NON-ATPASE REGULATORY SUBUNIT 12/COP9 SIGNALOSOME COMPLEX SUBUNIT 4"/>
    <property type="match status" value="1"/>
</dbReference>
<dbReference type="InterPro" id="IPR040134">
    <property type="entry name" value="PSMD12/CSN4"/>
</dbReference>
<evidence type="ECO:0000313" key="5">
    <source>
        <dbReference type="EMBL" id="EWM22513.1"/>
    </source>
</evidence>
<accession>W7TG85</accession>
<keyword evidence="6" id="KW-1185">Reference proteome</keyword>
<dbReference type="GO" id="GO:0008180">
    <property type="term" value="C:COP9 signalosome"/>
    <property type="evidence" value="ECO:0007669"/>
    <property type="project" value="UniProtKB-KW"/>
</dbReference>
<dbReference type="SMART" id="SM00088">
    <property type="entry name" value="PINT"/>
    <property type="match status" value="1"/>
</dbReference>
<dbReference type="InterPro" id="IPR000717">
    <property type="entry name" value="PCI_dom"/>
</dbReference>
<evidence type="ECO:0000256" key="3">
    <source>
        <dbReference type="ARBA" id="ARBA00022790"/>
    </source>
</evidence>